<feature type="transmembrane region" description="Helical" evidence="1">
    <location>
        <begin position="79"/>
        <end position="101"/>
    </location>
</feature>
<name>D5RG95_9PROT</name>
<dbReference type="EMBL" id="ADVL01000026">
    <property type="protein sequence ID" value="EFH13665.1"/>
    <property type="molecule type" value="Genomic_DNA"/>
</dbReference>
<evidence type="ECO:0000313" key="3">
    <source>
        <dbReference type="Proteomes" id="UP000005324"/>
    </source>
</evidence>
<evidence type="ECO:0000256" key="1">
    <source>
        <dbReference type="SAM" id="Phobius"/>
    </source>
</evidence>
<reference evidence="2 3" key="1">
    <citation type="submission" date="2010-04" db="EMBL/GenBank/DDBJ databases">
        <authorList>
            <person name="Qin X."/>
            <person name="Bachman B."/>
            <person name="Battles P."/>
            <person name="Bell A."/>
            <person name="Bess C."/>
            <person name="Bickham C."/>
            <person name="Chaboub L."/>
            <person name="Chen D."/>
            <person name="Coyle M."/>
            <person name="Deiros D.R."/>
            <person name="Dinh H."/>
            <person name="Forbes L."/>
            <person name="Fowler G."/>
            <person name="Francisco L."/>
            <person name="Fu Q."/>
            <person name="Gubbala S."/>
            <person name="Hale W."/>
            <person name="Han Y."/>
            <person name="Hemphill L."/>
            <person name="Highlander S.K."/>
            <person name="Hirani K."/>
            <person name="Hogues M."/>
            <person name="Jackson L."/>
            <person name="Jakkamsetti A."/>
            <person name="Javaid M."/>
            <person name="Jiang H."/>
            <person name="Korchina V."/>
            <person name="Kovar C."/>
            <person name="Lara F."/>
            <person name="Lee S."/>
            <person name="Mata R."/>
            <person name="Mathew T."/>
            <person name="Moen C."/>
            <person name="Morales K."/>
            <person name="Munidasa M."/>
            <person name="Nazareth L."/>
            <person name="Ngo R."/>
            <person name="Nguyen L."/>
            <person name="Okwuonu G."/>
            <person name="Ongeri F."/>
            <person name="Patil S."/>
            <person name="Petrosino J."/>
            <person name="Pham C."/>
            <person name="Pham P."/>
            <person name="Pu L.-L."/>
            <person name="Puazo M."/>
            <person name="Raj R."/>
            <person name="Reid J."/>
            <person name="Rouhana J."/>
            <person name="Saada N."/>
            <person name="Shang Y."/>
            <person name="Simmons D."/>
            <person name="Thornton R."/>
            <person name="Warren J."/>
            <person name="Weissenberger G."/>
            <person name="Zhang J."/>
            <person name="Zhang L."/>
            <person name="Zhou C."/>
            <person name="Zhu D."/>
            <person name="Muzny D."/>
            <person name="Worley K."/>
            <person name="Gibbs R."/>
        </authorList>
    </citation>
    <scope>NUCLEOTIDE SEQUENCE [LARGE SCALE GENOMIC DNA]</scope>
    <source>
        <strain evidence="2 3">ATCC 49957</strain>
    </source>
</reference>
<keyword evidence="1" id="KW-0472">Membrane</keyword>
<comment type="caution">
    <text evidence="2">The sequence shown here is derived from an EMBL/GenBank/DDBJ whole genome shotgun (WGS) entry which is preliminary data.</text>
</comment>
<dbReference type="Proteomes" id="UP000005324">
    <property type="component" value="Unassembled WGS sequence"/>
</dbReference>
<organism evidence="2 3">
    <name type="scientific">Pseudoroseomonas cervicalis ATCC 49957</name>
    <dbReference type="NCBI Taxonomy" id="525371"/>
    <lineage>
        <taxon>Bacteria</taxon>
        <taxon>Pseudomonadati</taxon>
        <taxon>Pseudomonadota</taxon>
        <taxon>Alphaproteobacteria</taxon>
        <taxon>Acetobacterales</taxon>
        <taxon>Roseomonadaceae</taxon>
        <taxon>Roseomonas</taxon>
    </lineage>
</organism>
<dbReference type="AlphaFoldDB" id="D5RG95"/>
<evidence type="ECO:0000313" key="2">
    <source>
        <dbReference type="EMBL" id="EFH13665.1"/>
    </source>
</evidence>
<gene>
    <name evidence="2" type="ORF">HMPREF0731_0104</name>
</gene>
<keyword evidence="3" id="KW-1185">Reference proteome</keyword>
<accession>D5RG95</accession>
<dbReference type="RefSeq" id="WP_007005728.1">
    <property type="nucleotide sequence ID" value="NZ_GG770784.1"/>
</dbReference>
<keyword evidence="1" id="KW-0812">Transmembrane</keyword>
<dbReference type="HOGENOM" id="CLU_1676520_0_0_5"/>
<sequence>MSLSWKRWISSAVIALVAGWGSSGLFGLALLALPAGGAAQGPAAQDTLSTGQMVVLGLQLSVLVALLVLLPRARNLLRLWGWGCVVLGGIALAYLLGLLGLSGHSLAEMAPGADRRDGLSAFFFTLMIFGLPTLAVALALFITGAVLLRRGRAAPAD</sequence>
<keyword evidence="1" id="KW-1133">Transmembrane helix</keyword>
<proteinExistence type="predicted"/>
<feature type="transmembrane region" description="Helical" evidence="1">
    <location>
        <begin position="121"/>
        <end position="148"/>
    </location>
</feature>
<feature type="transmembrane region" description="Helical" evidence="1">
    <location>
        <begin position="49"/>
        <end position="70"/>
    </location>
</feature>
<protein>
    <submittedName>
        <fullName evidence="2">Uncharacterized protein</fullName>
    </submittedName>
</protein>
<dbReference type="OrthoDB" id="8666812at2"/>